<dbReference type="Proteomes" id="UP001281147">
    <property type="component" value="Unassembled WGS sequence"/>
</dbReference>
<name>A0ACC3M8Z4_9PEZI</name>
<accession>A0ACC3M8Z4</accession>
<evidence type="ECO:0000313" key="2">
    <source>
        <dbReference type="Proteomes" id="UP001281147"/>
    </source>
</evidence>
<reference evidence="1" key="1">
    <citation type="submission" date="2023-07" db="EMBL/GenBank/DDBJ databases">
        <title>Black Yeasts Isolated from many extreme environments.</title>
        <authorList>
            <person name="Coleine C."/>
            <person name="Stajich J.E."/>
            <person name="Selbmann L."/>
        </authorList>
    </citation>
    <scope>NUCLEOTIDE SEQUENCE</scope>
    <source>
        <strain evidence="1">CCFEE 5714</strain>
    </source>
</reference>
<dbReference type="EMBL" id="JAUTXU010000481">
    <property type="protein sequence ID" value="KAK3679624.1"/>
    <property type="molecule type" value="Genomic_DNA"/>
</dbReference>
<sequence length="138" mass="16138">MATAFFSALFRRRPEVPANALKFPYDHKTNPYRSKKAWPPDFSQLSQKHQFRLERRYRRRTKLKWARPTWNKGVQLAQWASILFVGVYGVLYLEVREGETVFHGARRWYGRQMGDFREMREGGGKVEGEDGAAAAQKG</sequence>
<protein>
    <submittedName>
        <fullName evidence="1">Uncharacterized protein</fullName>
    </submittedName>
</protein>
<organism evidence="1 2">
    <name type="scientific">Vermiconidia calcicola</name>
    <dbReference type="NCBI Taxonomy" id="1690605"/>
    <lineage>
        <taxon>Eukaryota</taxon>
        <taxon>Fungi</taxon>
        <taxon>Dikarya</taxon>
        <taxon>Ascomycota</taxon>
        <taxon>Pezizomycotina</taxon>
        <taxon>Dothideomycetes</taxon>
        <taxon>Dothideomycetidae</taxon>
        <taxon>Mycosphaerellales</taxon>
        <taxon>Extremaceae</taxon>
        <taxon>Vermiconidia</taxon>
    </lineage>
</organism>
<evidence type="ECO:0000313" key="1">
    <source>
        <dbReference type="EMBL" id="KAK3679624.1"/>
    </source>
</evidence>
<comment type="caution">
    <text evidence="1">The sequence shown here is derived from an EMBL/GenBank/DDBJ whole genome shotgun (WGS) entry which is preliminary data.</text>
</comment>
<gene>
    <name evidence="1" type="ORF">LTR37_021358</name>
</gene>
<keyword evidence="2" id="KW-1185">Reference proteome</keyword>
<proteinExistence type="predicted"/>